<evidence type="ECO:0000313" key="4">
    <source>
        <dbReference type="Proteomes" id="UP000053477"/>
    </source>
</evidence>
<dbReference type="InParanoid" id="A0A0H2RV96"/>
<dbReference type="InterPro" id="IPR011333">
    <property type="entry name" value="SKP1/BTB/POZ_sf"/>
</dbReference>
<organism evidence="3 4">
    <name type="scientific">Schizopora paradoxa</name>
    <dbReference type="NCBI Taxonomy" id="27342"/>
    <lineage>
        <taxon>Eukaryota</taxon>
        <taxon>Fungi</taxon>
        <taxon>Dikarya</taxon>
        <taxon>Basidiomycota</taxon>
        <taxon>Agaricomycotina</taxon>
        <taxon>Agaricomycetes</taxon>
        <taxon>Hymenochaetales</taxon>
        <taxon>Schizoporaceae</taxon>
        <taxon>Schizopora</taxon>
    </lineage>
</organism>
<evidence type="ECO:0000313" key="3">
    <source>
        <dbReference type="EMBL" id="KLO08736.1"/>
    </source>
</evidence>
<dbReference type="AlphaFoldDB" id="A0A0H2RV96"/>
<dbReference type="SMART" id="SM00225">
    <property type="entry name" value="BTB"/>
    <property type="match status" value="1"/>
</dbReference>
<proteinExistence type="predicted"/>
<dbReference type="STRING" id="27342.A0A0H2RV96"/>
<dbReference type="Proteomes" id="UP000053477">
    <property type="component" value="Unassembled WGS sequence"/>
</dbReference>
<dbReference type="Pfam" id="PF00651">
    <property type="entry name" value="BTB"/>
    <property type="match status" value="1"/>
</dbReference>
<feature type="compositionally biased region" description="Polar residues" evidence="1">
    <location>
        <begin position="45"/>
        <end position="60"/>
    </location>
</feature>
<dbReference type="OrthoDB" id="3227959at2759"/>
<protein>
    <recommendedName>
        <fullName evidence="2">BTB domain-containing protein</fullName>
    </recommendedName>
</protein>
<name>A0A0H2RV96_9AGAM</name>
<evidence type="ECO:0000259" key="2">
    <source>
        <dbReference type="PROSITE" id="PS50097"/>
    </source>
</evidence>
<dbReference type="Gene3D" id="3.30.710.10">
    <property type="entry name" value="Potassium Channel Kv1.1, Chain A"/>
    <property type="match status" value="1"/>
</dbReference>
<keyword evidence="4" id="KW-1185">Reference proteome</keyword>
<dbReference type="PROSITE" id="PS50097">
    <property type="entry name" value="BTB"/>
    <property type="match status" value="1"/>
</dbReference>
<reference evidence="3 4" key="1">
    <citation type="submission" date="2015-04" db="EMBL/GenBank/DDBJ databases">
        <title>Complete genome sequence of Schizopora paradoxa KUC8140, a cosmopolitan wood degrader in East Asia.</title>
        <authorList>
            <consortium name="DOE Joint Genome Institute"/>
            <person name="Min B."/>
            <person name="Park H."/>
            <person name="Jang Y."/>
            <person name="Kim J.-J."/>
            <person name="Kim K.H."/>
            <person name="Pangilinan J."/>
            <person name="Lipzen A."/>
            <person name="Riley R."/>
            <person name="Grigoriev I.V."/>
            <person name="Spatafora J.W."/>
            <person name="Choi I.-G."/>
        </authorList>
    </citation>
    <scope>NUCLEOTIDE SEQUENCE [LARGE SCALE GENOMIC DNA]</scope>
    <source>
        <strain evidence="3 4">KUC8140</strain>
    </source>
</reference>
<feature type="region of interest" description="Disordered" evidence="1">
    <location>
        <begin position="39"/>
        <end position="60"/>
    </location>
</feature>
<accession>A0A0H2RV96</accession>
<sequence length="442" mass="49998">MSNSEPTSPVIFRRSLLSDVSESSSLDLNRDEDVELEQEVPLPEDSSSVNLLETQSIPETPQSLRRHSEFWLSDGSVVLQAQSTIFRVHKTFLSRHSVVFRDMFAIPQPSNSSSRSSLRTHVTQVEMTDEEIEGCPVVQLYDSSEDVASLLYALYDGPKFGNNDKSDFRVVSGILRLASKYLIDSLRLKALEHLSAAWPSSLKGWDARERVADEHLQDSAQFYPFPVEVINLAREINAPCLLPSAFYDLSRYTLKDIFERGTSSERSSTSRQLSLGDTQKLVLGKETAHMSLTSLIRSMATEARSNPNYTHRDGAHLVHLPLTQPILMRGHLSRHRRGDASHGNGSMSLSFRCSSPANCWRDVSELVDLATQHYLFDCERGAMDPLYVAEELAMLKGCESSNRNDDTETDCKGCARAFEVWAKREREKMWRTIPSWFRLDQQ</sequence>
<gene>
    <name evidence="3" type="ORF">SCHPADRAFT_834955</name>
</gene>
<dbReference type="SUPFAM" id="SSF54695">
    <property type="entry name" value="POZ domain"/>
    <property type="match status" value="1"/>
</dbReference>
<feature type="domain" description="BTB" evidence="2">
    <location>
        <begin position="73"/>
        <end position="157"/>
    </location>
</feature>
<dbReference type="EMBL" id="KQ086079">
    <property type="protein sequence ID" value="KLO08736.1"/>
    <property type="molecule type" value="Genomic_DNA"/>
</dbReference>
<dbReference type="InterPro" id="IPR000210">
    <property type="entry name" value="BTB/POZ_dom"/>
</dbReference>
<evidence type="ECO:0000256" key="1">
    <source>
        <dbReference type="SAM" id="MobiDB-lite"/>
    </source>
</evidence>